<dbReference type="SMART" id="SM00228">
    <property type="entry name" value="PDZ"/>
    <property type="match status" value="1"/>
</dbReference>
<dbReference type="SUPFAM" id="SSF50156">
    <property type="entry name" value="PDZ domain-like"/>
    <property type="match status" value="1"/>
</dbReference>
<dbReference type="Pfam" id="PF13180">
    <property type="entry name" value="PDZ_2"/>
    <property type="match status" value="1"/>
</dbReference>
<dbReference type="EMBL" id="CADCVS010000064">
    <property type="protein sequence ID" value="CAA9474266.1"/>
    <property type="molecule type" value="Genomic_DNA"/>
</dbReference>
<evidence type="ECO:0000259" key="4">
    <source>
        <dbReference type="PROSITE" id="PS50106"/>
    </source>
</evidence>
<keyword evidence="1" id="KW-0645">Protease</keyword>
<keyword evidence="2" id="KW-0378">Hydrolase</keyword>
<dbReference type="InterPro" id="IPR036034">
    <property type="entry name" value="PDZ_sf"/>
</dbReference>
<evidence type="ECO:0000256" key="2">
    <source>
        <dbReference type="ARBA" id="ARBA00022801"/>
    </source>
</evidence>
<dbReference type="Pfam" id="PF13365">
    <property type="entry name" value="Trypsin_2"/>
    <property type="match status" value="1"/>
</dbReference>
<feature type="domain" description="PDZ" evidence="4">
    <location>
        <begin position="213"/>
        <end position="314"/>
    </location>
</feature>
<evidence type="ECO:0000256" key="1">
    <source>
        <dbReference type="ARBA" id="ARBA00022670"/>
    </source>
</evidence>
<dbReference type="AlphaFoldDB" id="A0A6J4RIJ5"/>
<dbReference type="InterPro" id="IPR009003">
    <property type="entry name" value="Peptidase_S1_PA"/>
</dbReference>
<dbReference type="PROSITE" id="PS50106">
    <property type="entry name" value="PDZ"/>
    <property type="match status" value="1"/>
</dbReference>
<dbReference type="PANTHER" id="PTHR43343">
    <property type="entry name" value="PEPTIDASE S12"/>
    <property type="match status" value="1"/>
</dbReference>
<dbReference type="Gene3D" id="2.40.10.120">
    <property type="match status" value="1"/>
</dbReference>
<evidence type="ECO:0000313" key="5">
    <source>
        <dbReference type="EMBL" id="CAA9474266.1"/>
    </source>
</evidence>
<name>A0A6J4RIJ5_9ACTN</name>
<feature type="region of interest" description="Disordered" evidence="3">
    <location>
        <begin position="245"/>
        <end position="264"/>
    </location>
</feature>
<dbReference type="PRINTS" id="PR00834">
    <property type="entry name" value="PROTEASES2C"/>
</dbReference>
<dbReference type="GO" id="GO:0006508">
    <property type="term" value="P:proteolysis"/>
    <property type="evidence" value="ECO:0007669"/>
    <property type="project" value="UniProtKB-KW"/>
</dbReference>
<dbReference type="InterPro" id="IPR051201">
    <property type="entry name" value="Chloro_Bact_Ser_Proteases"/>
</dbReference>
<gene>
    <name evidence="5" type="ORF">AVDCRST_MAG30-341</name>
</gene>
<dbReference type="Gene3D" id="2.30.42.10">
    <property type="match status" value="1"/>
</dbReference>
<proteinExistence type="predicted"/>
<protein>
    <recommendedName>
        <fullName evidence="4">PDZ domain-containing protein</fullName>
    </recommendedName>
</protein>
<dbReference type="GO" id="GO:0004252">
    <property type="term" value="F:serine-type endopeptidase activity"/>
    <property type="evidence" value="ECO:0007669"/>
    <property type="project" value="InterPro"/>
</dbReference>
<dbReference type="InterPro" id="IPR001940">
    <property type="entry name" value="Peptidase_S1C"/>
</dbReference>
<dbReference type="PANTHER" id="PTHR43343:SF3">
    <property type="entry name" value="PROTEASE DO-LIKE 8, CHLOROPLASTIC"/>
    <property type="match status" value="1"/>
</dbReference>
<sequence>GAAAGRPAETRINEIYARSSAGVVFVQAPRTGAGGAGGRASGTGFVVGDDGTIVTNAHVIGNAQRARVRFDDGASFVSARVAGTDPSSDLAVLRVDPDDVDNLRPLPLADSDAVDVGDTAIAIGYPLGLDRTATAGIVSGLRREIRAPNGFRIDEVIQTDAPINPGNSGGPLLDGDGRVIGVNSQIAATSSGGGNVGIGFAVPSNTVRTVVPQLKAGRSIERSYLGVSTSPSPAARGAVVREVTPGSPAQRAGLRAAQSPTGADGDVIVSVGGRPVTDPDGVAEAIEDRRPGEEVEVVVRRRGAEVTVEVELGRRPTGTP</sequence>
<reference evidence="5" key="1">
    <citation type="submission" date="2020-02" db="EMBL/GenBank/DDBJ databases">
        <authorList>
            <person name="Meier V. D."/>
        </authorList>
    </citation>
    <scope>NUCLEOTIDE SEQUENCE</scope>
    <source>
        <strain evidence="5">AVDCRST_MAG30</strain>
    </source>
</reference>
<dbReference type="InterPro" id="IPR001478">
    <property type="entry name" value="PDZ"/>
</dbReference>
<accession>A0A6J4RIJ5</accession>
<evidence type="ECO:0000256" key="3">
    <source>
        <dbReference type="SAM" id="MobiDB-lite"/>
    </source>
</evidence>
<dbReference type="SUPFAM" id="SSF50494">
    <property type="entry name" value="Trypsin-like serine proteases"/>
    <property type="match status" value="1"/>
</dbReference>
<organism evidence="5">
    <name type="scientific">uncultured Solirubrobacteraceae bacterium</name>
    <dbReference type="NCBI Taxonomy" id="1162706"/>
    <lineage>
        <taxon>Bacteria</taxon>
        <taxon>Bacillati</taxon>
        <taxon>Actinomycetota</taxon>
        <taxon>Thermoleophilia</taxon>
        <taxon>Solirubrobacterales</taxon>
        <taxon>Solirubrobacteraceae</taxon>
        <taxon>environmental samples</taxon>
    </lineage>
</organism>
<feature type="non-terminal residue" evidence="5">
    <location>
        <position position="1"/>
    </location>
</feature>